<accession>A0ABV7JSQ3</accession>
<evidence type="ECO:0000313" key="2">
    <source>
        <dbReference type="Proteomes" id="UP001595477"/>
    </source>
</evidence>
<dbReference type="EMBL" id="JBHRSX010000013">
    <property type="protein sequence ID" value="MFC3201139.1"/>
    <property type="molecule type" value="Genomic_DNA"/>
</dbReference>
<gene>
    <name evidence="1" type="ORF">ACFOEW_04810</name>
</gene>
<comment type="caution">
    <text evidence="1">The sequence shown here is derived from an EMBL/GenBank/DDBJ whole genome shotgun (WGS) entry which is preliminary data.</text>
</comment>
<organism evidence="1 2">
    <name type="scientific">Alteromonas oceani</name>
    <dbReference type="NCBI Taxonomy" id="2071609"/>
    <lineage>
        <taxon>Bacteria</taxon>
        <taxon>Pseudomonadati</taxon>
        <taxon>Pseudomonadota</taxon>
        <taxon>Gammaproteobacteria</taxon>
        <taxon>Alteromonadales</taxon>
        <taxon>Alteromonadaceae</taxon>
        <taxon>Alteromonas/Salinimonas group</taxon>
        <taxon>Alteromonas</taxon>
    </lineage>
</organism>
<proteinExistence type="predicted"/>
<sequence length="55" mass="6370">MIQTINGLRINVKPPISNISVNKFNVAFEDRHNKKYVPLQSAMEARKFVAWLQTI</sequence>
<dbReference type="RefSeq" id="WP_164464710.1">
    <property type="nucleotide sequence ID" value="NZ_JBHRSX010000013.1"/>
</dbReference>
<name>A0ABV7JSQ3_9ALTE</name>
<dbReference type="Proteomes" id="UP001595477">
    <property type="component" value="Unassembled WGS sequence"/>
</dbReference>
<keyword evidence="2" id="KW-1185">Reference proteome</keyword>
<protein>
    <submittedName>
        <fullName evidence="1">Uncharacterized protein</fullName>
    </submittedName>
</protein>
<evidence type="ECO:0000313" key="1">
    <source>
        <dbReference type="EMBL" id="MFC3201139.1"/>
    </source>
</evidence>
<reference evidence="2" key="1">
    <citation type="journal article" date="2019" name="Int. J. Syst. Evol. Microbiol.">
        <title>The Global Catalogue of Microorganisms (GCM) 10K type strain sequencing project: providing services to taxonomists for standard genome sequencing and annotation.</title>
        <authorList>
            <consortium name="The Broad Institute Genomics Platform"/>
            <consortium name="The Broad Institute Genome Sequencing Center for Infectious Disease"/>
            <person name="Wu L."/>
            <person name="Ma J."/>
        </authorList>
    </citation>
    <scope>NUCLEOTIDE SEQUENCE [LARGE SCALE GENOMIC DNA]</scope>
    <source>
        <strain evidence="2">KCTC 52449</strain>
    </source>
</reference>